<keyword evidence="5" id="KW-0687">Ribonucleoprotein</keyword>
<organism evidence="6">
    <name type="scientific">hydrothermal vent metagenome</name>
    <dbReference type="NCBI Taxonomy" id="652676"/>
    <lineage>
        <taxon>unclassified sequences</taxon>
        <taxon>metagenomes</taxon>
        <taxon>ecological metagenomes</taxon>
    </lineage>
</organism>
<dbReference type="GO" id="GO:0003735">
    <property type="term" value="F:structural constituent of ribosome"/>
    <property type="evidence" value="ECO:0007669"/>
    <property type="project" value="InterPro"/>
</dbReference>
<evidence type="ECO:0000256" key="3">
    <source>
        <dbReference type="ARBA" id="ARBA00022884"/>
    </source>
</evidence>
<name>A0A1W1BKI7_9ZZZZ</name>
<dbReference type="GO" id="GO:0022627">
    <property type="term" value="C:cytosolic small ribosomal subunit"/>
    <property type="evidence" value="ECO:0007669"/>
    <property type="project" value="TreeGrafter"/>
</dbReference>
<accession>A0A1W1BKI7</accession>
<dbReference type="CDD" id="cd00364">
    <property type="entry name" value="Ribosomal_uS17"/>
    <property type="match status" value="1"/>
</dbReference>
<keyword evidence="3" id="KW-0694">RNA-binding</keyword>
<dbReference type="GO" id="GO:0019843">
    <property type="term" value="F:rRNA binding"/>
    <property type="evidence" value="ECO:0007669"/>
    <property type="project" value="UniProtKB-KW"/>
</dbReference>
<dbReference type="AlphaFoldDB" id="A0A1W1BKI7"/>
<evidence type="ECO:0000256" key="2">
    <source>
        <dbReference type="ARBA" id="ARBA00022730"/>
    </source>
</evidence>
<evidence type="ECO:0000256" key="4">
    <source>
        <dbReference type="ARBA" id="ARBA00022980"/>
    </source>
</evidence>
<protein>
    <submittedName>
        <fullName evidence="6">SSU ribosomal protein S17p (S11e)</fullName>
    </submittedName>
</protein>
<dbReference type="GO" id="GO:0006412">
    <property type="term" value="P:translation"/>
    <property type="evidence" value="ECO:0007669"/>
    <property type="project" value="InterPro"/>
</dbReference>
<gene>
    <name evidence="6" type="ORF">MNB_SUP05-5-223</name>
</gene>
<dbReference type="SUPFAM" id="SSF50249">
    <property type="entry name" value="Nucleic acid-binding proteins"/>
    <property type="match status" value="1"/>
</dbReference>
<keyword evidence="4 6" id="KW-0689">Ribosomal protein</keyword>
<reference evidence="6" key="1">
    <citation type="submission" date="2016-10" db="EMBL/GenBank/DDBJ databases">
        <authorList>
            <person name="de Groot N.N."/>
        </authorList>
    </citation>
    <scope>NUCLEOTIDE SEQUENCE</scope>
</reference>
<dbReference type="Pfam" id="PF00366">
    <property type="entry name" value="Ribosomal_S17"/>
    <property type="match status" value="1"/>
</dbReference>
<dbReference type="InterPro" id="IPR012340">
    <property type="entry name" value="NA-bd_OB-fold"/>
</dbReference>
<keyword evidence="2" id="KW-0699">rRNA-binding</keyword>
<dbReference type="PANTHER" id="PTHR10744:SF1">
    <property type="entry name" value="SMALL RIBOSOMAL SUBUNIT PROTEIN US17M"/>
    <property type="match status" value="1"/>
</dbReference>
<comment type="similarity">
    <text evidence="1">Belongs to the universal ribosomal protein uS17 family.</text>
</comment>
<proteinExistence type="inferred from homology"/>
<evidence type="ECO:0000256" key="1">
    <source>
        <dbReference type="ARBA" id="ARBA00010254"/>
    </source>
</evidence>
<dbReference type="InterPro" id="IPR000266">
    <property type="entry name" value="Ribosomal_uS17"/>
</dbReference>
<sequence length="86" mass="9817">MTKKIERVLTGVVVSDIRDKTISVLIERQIKHPVYKKFIKRTSKVHAHDEKNECGLGDVVKVVEVAPMSKTKHWSLIEVLEKAPKV</sequence>
<dbReference type="Gene3D" id="2.40.50.140">
    <property type="entry name" value="Nucleic acid-binding proteins"/>
    <property type="match status" value="1"/>
</dbReference>
<dbReference type="PRINTS" id="PR00973">
    <property type="entry name" value="RIBOSOMALS17"/>
</dbReference>
<evidence type="ECO:0000256" key="5">
    <source>
        <dbReference type="ARBA" id="ARBA00023274"/>
    </source>
</evidence>
<dbReference type="InterPro" id="IPR019984">
    <property type="entry name" value="Ribosomal_uS17_bact/chlr"/>
</dbReference>
<dbReference type="NCBIfam" id="NF004123">
    <property type="entry name" value="PRK05610.1"/>
    <property type="match status" value="1"/>
</dbReference>
<dbReference type="HAMAP" id="MF_01345_B">
    <property type="entry name" value="Ribosomal_uS17_B"/>
    <property type="match status" value="1"/>
</dbReference>
<dbReference type="NCBIfam" id="TIGR03635">
    <property type="entry name" value="uS17_bact"/>
    <property type="match status" value="1"/>
</dbReference>
<dbReference type="PANTHER" id="PTHR10744">
    <property type="entry name" value="40S RIBOSOMAL PROTEIN S11 FAMILY MEMBER"/>
    <property type="match status" value="1"/>
</dbReference>
<dbReference type="EMBL" id="FPHJ01000013">
    <property type="protein sequence ID" value="SFV54042.1"/>
    <property type="molecule type" value="Genomic_DNA"/>
</dbReference>
<evidence type="ECO:0000313" key="6">
    <source>
        <dbReference type="EMBL" id="SFV54042.1"/>
    </source>
</evidence>